<protein>
    <recommendedName>
        <fullName evidence="3 8">folate gamma-glutamyl hydrolase</fullName>
        <ecNumber evidence="3 8">3.4.19.9</ecNumber>
    </recommendedName>
</protein>
<sequence length="349" mass="38610">MSKFLAISTITTAMVSAADRPVIAVMSHPYNATHEYMAASYVKYIESGGGRTLRVPFTANSTQVEEIYKQTSGLLLMGGSATLPQAARDLYSLKLKGDSNGSFYPMWGTCLGFEWINQLVSEDDSIIDSKFNAENISLALDFEDDIEDSRVMPEGGVQTDLAGNYEITMNMHAHGVATEFNAENISLALDFEDDIEDSRVMPEGGVQTDLAGNYEITMNMHAHGVATEDWLANEHLTDTFNLISTNDDLDGKNFVSTIESKSADKAIYATQWHPEKNNFEYGAVDNDQAYLSTSHSAEAVRLSFELAAFFVGEARKSDHVFKGDLKLAINERTGVLEETSFEERYVFLK</sequence>
<evidence type="ECO:0000256" key="7">
    <source>
        <dbReference type="PIRSR" id="PIRSR615527-1"/>
    </source>
</evidence>
<keyword evidence="6 8" id="KW-0378">Hydrolase</keyword>
<accession>A0A9W7AUL7</accession>
<evidence type="ECO:0000256" key="1">
    <source>
        <dbReference type="ARBA" id="ARBA00004239"/>
    </source>
</evidence>
<dbReference type="GO" id="GO:0034722">
    <property type="term" value="F:gamma-glutamyl-peptidase activity"/>
    <property type="evidence" value="ECO:0007669"/>
    <property type="project" value="UniProtKB-UniRule"/>
</dbReference>
<dbReference type="AlphaFoldDB" id="A0A9W7AUL7"/>
<dbReference type="GO" id="GO:0005576">
    <property type="term" value="C:extracellular region"/>
    <property type="evidence" value="ECO:0007669"/>
    <property type="project" value="UniProtKB-SubCell"/>
</dbReference>
<organism evidence="9 10">
    <name type="scientific">Triparma laevis f. inornata</name>
    <dbReference type="NCBI Taxonomy" id="1714386"/>
    <lineage>
        <taxon>Eukaryota</taxon>
        <taxon>Sar</taxon>
        <taxon>Stramenopiles</taxon>
        <taxon>Ochrophyta</taxon>
        <taxon>Bolidophyceae</taxon>
        <taxon>Parmales</taxon>
        <taxon>Triparmaceae</taxon>
        <taxon>Triparma</taxon>
    </lineage>
</organism>
<evidence type="ECO:0000313" key="9">
    <source>
        <dbReference type="EMBL" id="GMH75802.1"/>
    </source>
</evidence>
<dbReference type="InterPro" id="IPR029062">
    <property type="entry name" value="Class_I_gatase-like"/>
</dbReference>
<dbReference type="Gene3D" id="3.40.50.880">
    <property type="match status" value="2"/>
</dbReference>
<proteinExistence type="inferred from homology"/>
<dbReference type="PANTHER" id="PTHR11315:SF0">
    <property type="entry name" value="FOLATE GAMMA-GLUTAMYL HYDROLASE"/>
    <property type="match status" value="1"/>
</dbReference>
<feature type="active site" description="Nucleophile" evidence="7 8">
    <location>
        <position position="110"/>
    </location>
</feature>
<feature type="active site" evidence="8">
    <location>
        <position position="273"/>
    </location>
</feature>
<dbReference type="Pfam" id="PF07722">
    <property type="entry name" value="Peptidase_C26"/>
    <property type="match status" value="1"/>
</dbReference>
<dbReference type="SUPFAM" id="SSF52317">
    <property type="entry name" value="Class I glutamine amidotransferase-like"/>
    <property type="match status" value="1"/>
</dbReference>
<comment type="catalytic activity">
    <reaction evidence="8">
        <text>(6S)-5,6,7,8-tetrahydrofolyl-(gamma-L-Glu)(n) + (n-1) H2O = (6S)-5,6,7,8-tetrahydrofolate + (n-1) L-glutamate</text>
        <dbReference type="Rhea" id="RHEA:56784"/>
        <dbReference type="Rhea" id="RHEA-COMP:14738"/>
        <dbReference type="ChEBI" id="CHEBI:15377"/>
        <dbReference type="ChEBI" id="CHEBI:29985"/>
        <dbReference type="ChEBI" id="CHEBI:57453"/>
        <dbReference type="ChEBI" id="CHEBI:141005"/>
        <dbReference type="EC" id="3.4.19.9"/>
    </reaction>
</comment>
<dbReference type="GO" id="GO:0005773">
    <property type="term" value="C:vacuole"/>
    <property type="evidence" value="ECO:0007669"/>
    <property type="project" value="TreeGrafter"/>
</dbReference>
<dbReference type="PANTHER" id="PTHR11315">
    <property type="entry name" value="PROTEASE FAMILY C26 GAMMA-GLUTAMYL HYDROLASE"/>
    <property type="match status" value="1"/>
</dbReference>
<gene>
    <name evidence="9" type="ORF">TL16_g06878</name>
</gene>
<dbReference type="InterPro" id="IPR015527">
    <property type="entry name" value="Pept_C26_g-glut_hydrolase"/>
</dbReference>
<dbReference type="EC" id="3.4.19.9" evidence="3 8"/>
<dbReference type="InterPro" id="IPR011697">
    <property type="entry name" value="Peptidase_C26"/>
</dbReference>
<evidence type="ECO:0000256" key="3">
    <source>
        <dbReference type="ARBA" id="ARBA00012886"/>
    </source>
</evidence>
<keyword evidence="4" id="KW-0964">Secreted</keyword>
<keyword evidence="5" id="KW-0732">Signal</keyword>
<dbReference type="PROSITE" id="PS51275">
    <property type="entry name" value="PEPTIDASE_C26_GGH"/>
    <property type="match status" value="1"/>
</dbReference>
<evidence type="ECO:0000256" key="5">
    <source>
        <dbReference type="ARBA" id="ARBA00022729"/>
    </source>
</evidence>
<evidence type="ECO:0000256" key="4">
    <source>
        <dbReference type="ARBA" id="ARBA00022525"/>
    </source>
</evidence>
<reference evidence="10" key="1">
    <citation type="journal article" date="2023" name="Commun. Biol.">
        <title>Genome analysis of Parmales, the sister group of diatoms, reveals the evolutionary specialization of diatoms from phago-mixotrophs to photoautotrophs.</title>
        <authorList>
            <person name="Ban H."/>
            <person name="Sato S."/>
            <person name="Yoshikawa S."/>
            <person name="Yamada K."/>
            <person name="Nakamura Y."/>
            <person name="Ichinomiya M."/>
            <person name="Sato N."/>
            <person name="Blanc-Mathieu R."/>
            <person name="Endo H."/>
            <person name="Kuwata A."/>
            <person name="Ogata H."/>
        </authorList>
    </citation>
    <scope>NUCLEOTIDE SEQUENCE [LARGE SCALE GENOMIC DNA]</scope>
</reference>
<dbReference type="PROSITE" id="PS51273">
    <property type="entry name" value="GATASE_TYPE_1"/>
    <property type="match status" value="1"/>
</dbReference>
<comment type="subcellular location">
    <subcellularLocation>
        <location evidence="1">Secreted</location>
        <location evidence="1">Extracellular space</location>
    </subcellularLocation>
</comment>
<feature type="active site" description="Proton donor" evidence="7">
    <location>
        <position position="273"/>
    </location>
</feature>
<evidence type="ECO:0000256" key="8">
    <source>
        <dbReference type="PROSITE-ProRule" id="PRU00607"/>
    </source>
</evidence>
<dbReference type="EMBL" id="BLQM01000212">
    <property type="protein sequence ID" value="GMH75802.1"/>
    <property type="molecule type" value="Genomic_DNA"/>
</dbReference>
<comment type="caution">
    <text evidence="9">The sequence shown here is derived from an EMBL/GenBank/DDBJ whole genome shotgun (WGS) entry which is preliminary data.</text>
</comment>
<evidence type="ECO:0000256" key="6">
    <source>
        <dbReference type="ARBA" id="ARBA00022801"/>
    </source>
</evidence>
<evidence type="ECO:0000313" key="10">
    <source>
        <dbReference type="Proteomes" id="UP001162640"/>
    </source>
</evidence>
<dbReference type="GO" id="GO:0046900">
    <property type="term" value="P:tetrahydrofolylpolyglutamate metabolic process"/>
    <property type="evidence" value="ECO:0007669"/>
    <property type="project" value="TreeGrafter"/>
</dbReference>
<name>A0A9W7AUL7_9STRA</name>
<evidence type="ECO:0000256" key="2">
    <source>
        <dbReference type="ARBA" id="ARBA00011083"/>
    </source>
</evidence>
<dbReference type="Proteomes" id="UP001162640">
    <property type="component" value="Unassembled WGS sequence"/>
</dbReference>
<comment type="similarity">
    <text evidence="2">Belongs to the peptidase C26 family.</text>
</comment>